<sequence length="191" mass="21021">MAAPLLAGFSVALVGVAAADHDKLRWPGPVLLALSIAVVALVASVQAGFHARSFFYSAADVVDWWSEEEVAVPERTTHLQEEQKAHFGRWRSWSTRACVTYDIGITALAIAVTLVLPPPPGTHSGEWFRWLACGVVAAGTLGELIWISSYPARGLWRRWVILRNPQPRDGDRRVRRDREADGSAEAGRERA</sequence>
<dbReference type="RefSeq" id="WP_231331936.1">
    <property type="nucleotide sequence ID" value="NZ_CP059572.1"/>
</dbReference>
<proteinExistence type="predicted"/>
<name>A0ABX8R736_9ACTN</name>
<evidence type="ECO:0008006" key="5">
    <source>
        <dbReference type="Google" id="ProtNLM"/>
    </source>
</evidence>
<feature type="region of interest" description="Disordered" evidence="1">
    <location>
        <begin position="168"/>
        <end position="191"/>
    </location>
</feature>
<accession>A0ABX8R736</accession>
<evidence type="ECO:0000313" key="3">
    <source>
        <dbReference type="EMBL" id="QXJ25762.1"/>
    </source>
</evidence>
<feature type="transmembrane region" description="Helical" evidence="2">
    <location>
        <begin position="128"/>
        <end position="148"/>
    </location>
</feature>
<evidence type="ECO:0000313" key="4">
    <source>
        <dbReference type="Proteomes" id="UP001049518"/>
    </source>
</evidence>
<keyword evidence="2" id="KW-0812">Transmembrane</keyword>
<evidence type="ECO:0000256" key="2">
    <source>
        <dbReference type="SAM" id="Phobius"/>
    </source>
</evidence>
<protein>
    <recommendedName>
        <fullName evidence="5">Integral membrane protein</fullName>
    </recommendedName>
</protein>
<gene>
    <name evidence="3" type="ORF">AGRA3207_007305</name>
</gene>
<reference evidence="3" key="1">
    <citation type="submission" date="2020-07" db="EMBL/GenBank/DDBJ databases">
        <authorList>
            <person name="Tarantini F.S."/>
            <person name="Hong K.W."/>
            <person name="Chan K.G."/>
        </authorList>
    </citation>
    <scope>NUCLEOTIDE SEQUENCE</scope>
    <source>
        <strain evidence="3">32-07</strain>
    </source>
</reference>
<feature type="transmembrane region" description="Helical" evidence="2">
    <location>
        <begin position="29"/>
        <end position="49"/>
    </location>
</feature>
<keyword evidence="4" id="KW-1185">Reference proteome</keyword>
<dbReference type="Proteomes" id="UP001049518">
    <property type="component" value="Chromosome"/>
</dbReference>
<dbReference type="EMBL" id="CP059572">
    <property type="protein sequence ID" value="QXJ25762.1"/>
    <property type="molecule type" value="Genomic_DNA"/>
</dbReference>
<organism evidence="3 4">
    <name type="scientific">Actinomadura graeca</name>
    <dbReference type="NCBI Taxonomy" id="2750812"/>
    <lineage>
        <taxon>Bacteria</taxon>
        <taxon>Bacillati</taxon>
        <taxon>Actinomycetota</taxon>
        <taxon>Actinomycetes</taxon>
        <taxon>Streptosporangiales</taxon>
        <taxon>Thermomonosporaceae</taxon>
        <taxon>Actinomadura</taxon>
    </lineage>
</organism>
<keyword evidence="2" id="KW-0472">Membrane</keyword>
<keyword evidence="2" id="KW-1133">Transmembrane helix</keyword>
<feature type="transmembrane region" description="Helical" evidence="2">
    <location>
        <begin position="99"/>
        <end position="116"/>
    </location>
</feature>
<evidence type="ECO:0000256" key="1">
    <source>
        <dbReference type="SAM" id="MobiDB-lite"/>
    </source>
</evidence>